<dbReference type="Ensembl" id="ENSAOCT00000056335.1">
    <property type="protein sequence ID" value="ENSAOCP00000052497.1"/>
    <property type="gene ID" value="ENSAOCG00000000489.2"/>
</dbReference>
<dbReference type="InterPro" id="IPR003937">
    <property type="entry name" value="K_chnl_volt-dep_KCNQ"/>
</dbReference>
<evidence type="ECO:0000256" key="18">
    <source>
        <dbReference type="ARBA" id="ARBA00044691"/>
    </source>
</evidence>
<dbReference type="PANTHER" id="PTHR47735:SF11">
    <property type="entry name" value="POTASSIUM VOLTAGE-GATED CHANNEL SUBFAMILY KQT MEMBER 3"/>
    <property type="match status" value="1"/>
</dbReference>
<dbReference type="FunFam" id="1.10.287.70:FF:000016">
    <property type="entry name" value="Putative potassium voltage-gated channel subfamily KQT member 2"/>
    <property type="match status" value="1"/>
</dbReference>
<feature type="region of interest" description="Disordered" evidence="19">
    <location>
        <begin position="461"/>
        <end position="490"/>
    </location>
</feature>
<keyword evidence="13 20" id="KW-0472">Membrane</keyword>
<evidence type="ECO:0000256" key="5">
    <source>
        <dbReference type="ARBA" id="ARBA00022553"/>
    </source>
</evidence>
<reference evidence="23" key="2">
    <citation type="submission" date="2025-08" db="UniProtKB">
        <authorList>
            <consortium name="Ensembl"/>
        </authorList>
    </citation>
    <scope>IDENTIFICATION</scope>
</reference>
<comment type="catalytic activity">
    <reaction evidence="15">
        <text>K(+)(in) = K(+)(out)</text>
        <dbReference type="Rhea" id="RHEA:29463"/>
        <dbReference type="ChEBI" id="CHEBI:29103"/>
    </reaction>
</comment>
<feature type="region of interest" description="Disordered" evidence="19">
    <location>
        <begin position="600"/>
        <end position="622"/>
    </location>
</feature>
<accession>A0AAQ5YHV9</accession>
<evidence type="ECO:0000256" key="8">
    <source>
        <dbReference type="ARBA" id="ARBA00022843"/>
    </source>
</evidence>
<keyword evidence="6 20" id="KW-0812">Transmembrane</keyword>
<dbReference type="Gene3D" id="6.10.140.1910">
    <property type="match status" value="2"/>
</dbReference>
<keyword evidence="4" id="KW-0633">Potassium transport</keyword>
<dbReference type="PRINTS" id="PR00169">
    <property type="entry name" value="KCHANNEL"/>
</dbReference>
<evidence type="ECO:0000256" key="15">
    <source>
        <dbReference type="ARBA" id="ARBA00034430"/>
    </source>
</evidence>
<protein>
    <recommendedName>
        <fullName evidence="25">Potassium voltage-gated channel, KQT-like subfamily, member 3</fullName>
    </recommendedName>
</protein>
<evidence type="ECO:0000256" key="2">
    <source>
        <dbReference type="ARBA" id="ARBA00022448"/>
    </source>
</evidence>
<evidence type="ECO:0000256" key="4">
    <source>
        <dbReference type="ARBA" id="ARBA00022538"/>
    </source>
</evidence>
<keyword evidence="9" id="KW-0851">Voltage-gated channel</keyword>
<comment type="catalytic activity">
    <reaction evidence="16">
        <text>Na(+)(in) = Na(+)(out)</text>
        <dbReference type="Rhea" id="RHEA:34963"/>
        <dbReference type="ChEBI" id="CHEBI:29101"/>
    </reaction>
</comment>
<dbReference type="Pfam" id="PF00520">
    <property type="entry name" value="Ion_trans"/>
    <property type="match status" value="1"/>
</dbReference>
<reference evidence="23" key="3">
    <citation type="submission" date="2025-09" db="UniProtKB">
        <authorList>
            <consortium name="Ensembl"/>
        </authorList>
    </citation>
    <scope>IDENTIFICATION</scope>
</reference>
<dbReference type="InterPro" id="IPR013821">
    <property type="entry name" value="K_chnl_volt-dep_KCNQ_C"/>
</dbReference>
<evidence type="ECO:0000256" key="11">
    <source>
        <dbReference type="ARBA" id="ARBA00022989"/>
    </source>
</evidence>
<dbReference type="AlphaFoldDB" id="A0AAQ5YHV9"/>
<evidence type="ECO:0000256" key="16">
    <source>
        <dbReference type="ARBA" id="ARBA00036239"/>
    </source>
</evidence>
<feature type="region of interest" description="Disordered" evidence="19">
    <location>
        <begin position="804"/>
        <end position="885"/>
    </location>
</feature>
<evidence type="ECO:0000313" key="23">
    <source>
        <dbReference type="Ensembl" id="ENSAOCP00000052497.1"/>
    </source>
</evidence>
<comment type="catalytic activity">
    <reaction evidence="17">
        <text>Rb(+)(in) = Rb(+)(out)</text>
        <dbReference type="Rhea" id="RHEA:78547"/>
        <dbReference type="ChEBI" id="CHEBI:49847"/>
    </reaction>
</comment>
<dbReference type="InterPro" id="IPR003948">
    <property type="entry name" value="K_chnl_volt-dep_KCNQ3"/>
</dbReference>
<gene>
    <name evidence="23" type="primary">KCNQ3</name>
</gene>
<dbReference type="InterPro" id="IPR005821">
    <property type="entry name" value="Ion_trans_dom"/>
</dbReference>
<keyword evidence="12" id="KW-0406">Ion transport</keyword>
<feature type="compositionally biased region" description="Basic and acidic residues" evidence="19">
    <location>
        <begin position="480"/>
        <end position="490"/>
    </location>
</feature>
<evidence type="ECO:0000256" key="1">
    <source>
        <dbReference type="ARBA" id="ARBA00004651"/>
    </source>
</evidence>
<evidence type="ECO:0000256" key="6">
    <source>
        <dbReference type="ARBA" id="ARBA00022692"/>
    </source>
</evidence>
<feature type="domain" description="Potassium channel voltage dependent KCNQ C-terminal" evidence="22">
    <location>
        <begin position="472"/>
        <end position="674"/>
    </location>
</feature>
<dbReference type="GO" id="GO:0008076">
    <property type="term" value="C:voltage-gated potassium channel complex"/>
    <property type="evidence" value="ECO:0007669"/>
    <property type="project" value="UniProtKB-ARBA"/>
</dbReference>
<name>A0AAQ5YHV9_AMPOC</name>
<evidence type="ECO:0000256" key="19">
    <source>
        <dbReference type="SAM" id="MobiDB-lite"/>
    </source>
</evidence>
<dbReference type="Pfam" id="PF11956">
    <property type="entry name" value="KCNQC3-Ank-G_bd"/>
    <property type="match status" value="1"/>
</dbReference>
<dbReference type="GeneTree" id="ENSGT00940000159760"/>
<dbReference type="Gene3D" id="1.10.287.70">
    <property type="match status" value="1"/>
</dbReference>
<evidence type="ECO:0000259" key="21">
    <source>
        <dbReference type="Pfam" id="PF00520"/>
    </source>
</evidence>
<evidence type="ECO:0000256" key="13">
    <source>
        <dbReference type="ARBA" id="ARBA00023136"/>
    </source>
</evidence>
<dbReference type="InterPro" id="IPR020969">
    <property type="entry name" value="Ankyrin-G_BS"/>
</dbReference>
<dbReference type="Gene3D" id="1.20.120.350">
    <property type="entry name" value="Voltage-gated potassium channels. Chain C"/>
    <property type="match status" value="1"/>
</dbReference>
<feature type="compositionally biased region" description="Basic residues" evidence="19">
    <location>
        <begin position="1"/>
        <end position="18"/>
    </location>
</feature>
<feature type="domain" description="Ion transport" evidence="21">
    <location>
        <begin position="165"/>
        <end position="378"/>
    </location>
</feature>
<evidence type="ECO:0000256" key="20">
    <source>
        <dbReference type="SAM" id="Phobius"/>
    </source>
</evidence>
<keyword evidence="11 20" id="KW-1133">Transmembrane helix</keyword>
<sequence length="885" mass="97660">AAPLHFHRRPPPRLHPPPRSRFLCGWMEAGSPGETRHARDALLVGVGAAARSSVVGSEEQKKPSSGAPPGDLLDQGTGGADKDGALLLVASGRDDYKRGSQGIGIGLLAKTPLSYTRPAKRNNIRKRRIQNLIYDALERPRGWALLYHAFVVKYSVGRLHCKKKKSKFSRVLLQETFAIFIFGAEFALRIWAAGCCCRYKGWRGRLKFARKPLCMLDIFVLIASVPVVAVRNQGNVLATSLRSLRFLQILRMLRMDRRGGTWKLLGSAIYAHSKELITAWYIGFLSLILASFLVYLVEKDDVSMNVSDHENPTAQPKPQDFDTYADALWWGLITLTTIGYGDKTPKTWAGRLLAGTFALIGVSFFALPAGILGSGLALKVQEQHRQKHFEKRRHPAAGLIQSAWRYYSTNPIREDLIATWRFYETVISLPCFRPVPPCSPELSCVCQKLSLLERVRLPTARPSVGSGKKLSGNAESIEDSPSKEPKPAGFSNRERFRTAFRMKAYTLRQSSEDAGALADPALEERGFPPDILLEEMIPTLKLVIRAVRIMQFLLNKKRFKETLRPYDVKDVIEQYSAGHLDMLCRIKYLQTRIDMILAPGPPLTPKHKKTQKTPFAYPSNQSPRHESYLAKAASMPDAEDQSMMGRFVRVERQVEDMEKKLDFLVDMHIQHTEHLQVDSAGGAQMTLETCDPTGNGGIRRVFFNYAEAFPHMSFQVPVSKVNPFYGRGQGGREGPGLVGGGPVPPDHHPPPSHLHQAPGAIPTYTERPTVLPISSLQDLSVGLGRTTGGRGADSPLSMLSVNHEELERSPSGFSISGEREGEEGVGLSMGAGVATGDASWTRPRPSYLAEGETDTDTDPFTPSGGPLPLSSTGEGFGDAVWNTPP</sequence>
<feature type="transmembrane region" description="Helical" evidence="20">
    <location>
        <begin position="276"/>
        <end position="297"/>
    </location>
</feature>
<keyword evidence="2" id="KW-0813">Transport</keyword>
<evidence type="ECO:0000256" key="7">
    <source>
        <dbReference type="ARBA" id="ARBA00022826"/>
    </source>
</evidence>
<comment type="catalytic activity">
    <reaction evidence="18">
        <text>Cs(+)(in) = Cs(+)(out)</text>
        <dbReference type="Rhea" id="RHEA:78555"/>
        <dbReference type="ChEBI" id="CHEBI:49547"/>
    </reaction>
</comment>
<feature type="region of interest" description="Disordered" evidence="19">
    <location>
        <begin position="1"/>
        <end position="20"/>
    </location>
</feature>
<dbReference type="Pfam" id="PF03520">
    <property type="entry name" value="KCNQ_channel"/>
    <property type="match status" value="1"/>
</dbReference>
<feature type="transmembrane region" description="Helical" evidence="20">
    <location>
        <begin position="171"/>
        <end position="192"/>
    </location>
</feature>
<keyword evidence="5" id="KW-0597">Phosphoprotein</keyword>
<dbReference type="PRINTS" id="PR01459">
    <property type="entry name" value="KCNQCHANNEL"/>
</dbReference>
<evidence type="ECO:0000256" key="14">
    <source>
        <dbReference type="ARBA" id="ARBA00023303"/>
    </source>
</evidence>
<evidence type="ECO:0000313" key="24">
    <source>
        <dbReference type="Proteomes" id="UP001501940"/>
    </source>
</evidence>
<reference evidence="23 24" key="1">
    <citation type="submission" date="2022-01" db="EMBL/GenBank/DDBJ databases">
        <title>A chromosome-scale genome assembly of the false clownfish, Amphiprion ocellaris.</title>
        <authorList>
            <person name="Ryu T."/>
        </authorList>
    </citation>
    <scope>NUCLEOTIDE SEQUENCE [LARGE SCALE GENOMIC DNA]</scope>
</reference>
<dbReference type="GO" id="GO:0005249">
    <property type="term" value="F:voltage-gated potassium channel activity"/>
    <property type="evidence" value="ECO:0007669"/>
    <property type="project" value="InterPro"/>
</dbReference>
<feature type="compositionally biased region" description="Gly residues" evidence="19">
    <location>
        <begin position="728"/>
        <end position="741"/>
    </location>
</feature>
<proteinExistence type="predicted"/>
<dbReference type="PRINTS" id="PR01462">
    <property type="entry name" value="KCNQ3CHANNEL"/>
</dbReference>
<feature type="region of interest" description="Disordered" evidence="19">
    <location>
        <begin position="53"/>
        <end position="76"/>
    </location>
</feature>
<evidence type="ECO:0000256" key="12">
    <source>
        <dbReference type="ARBA" id="ARBA00023065"/>
    </source>
</evidence>
<comment type="subcellular location">
    <subcellularLocation>
        <location evidence="1">Cell membrane</location>
        <topology evidence="1">Multi-pass membrane protein</topology>
    </subcellularLocation>
</comment>
<dbReference type="PANTHER" id="PTHR47735">
    <property type="entry name" value="POTASSIUM VOLTAGE-GATED CHANNEL SUBFAMILY KQT MEMBER 4"/>
    <property type="match status" value="1"/>
</dbReference>
<dbReference type="SUPFAM" id="SSF81324">
    <property type="entry name" value="Voltage-gated potassium channels"/>
    <property type="match status" value="1"/>
</dbReference>
<keyword evidence="10" id="KW-0630">Potassium</keyword>
<keyword evidence="3" id="KW-1003">Cell membrane</keyword>
<dbReference type="InterPro" id="IPR027359">
    <property type="entry name" value="Volt_channel_dom_sf"/>
</dbReference>
<keyword evidence="7" id="KW-0631">Potassium channel</keyword>
<evidence type="ECO:0000259" key="22">
    <source>
        <dbReference type="Pfam" id="PF03520"/>
    </source>
</evidence>
<feature type="transmembrane region" description="Helical" evidence="20">
    <location>
        <begin position="213"/>
        <end position="230"/>
    </location>
</feature>
<feature type="transmembrane region" description="Helical" evidence="20">
    <location>
        <begin position="352"/>
        <end position="378"/>
    </location>
</feature>
<keyword evidence="14" id="KW-0407">Ion channel</keyword>
<evidence type="ECO:0008006" key="25">
    <source>
        <dbReference type="Google" id="ProtNLM"/>
    </source>
</evidence>
<evidence type="ECO:0000256" key="9">
    <source>
        <dbReference type="ARBA" id="ARBA00022882"/>
    </source>
</evidence>
<keyword evidence="24" id="KW-1185">Reference proteome</keyword>
<evidence type="ECO:0000256" key="10">
    <source>
        <dbReference type="ARBA" id="ARBA00022958"/>
    </source>
</evidence>
<dbReference type="Proteomes" id="UP001501940">
    <property type="component" value="Chromosome 10"/>
</dbReference>
<evidence type="ECO:0000256" key="3">
    <source>
        <dbReference type="ARBA" id="ARBA00022475"/>
    </source>
</evidence>
<feature type="region of interest" description="Disordered" evidence="19">
    <location>
        <begin position="728"/>
        <end position="760"/>
    </location>
</feature>
<organism evidence="23 24">
    <name type="scientific">Amphiprion ocellaris</name>
    <name type="common">Clown anemonefish</name>
    <dbReference type="NCBI Taxonomy" id="80972"/>
    <lineage>
        <taxon>Eukaryota</taxon>
        <taxon>Metazoa</taxon>
        <taxon>Chordata</taxon>
        <taxon>Craniata</taxon>
        <taxon>Vertebrata</taxon>
        <taxon>Euteleostomi</taxon>
        <taxon>Actinopterygii</taxon>
        <taxon>Neopterygii</taxon>
        <taxon>Teleostei</taxon>
        <taxon>Neoteleostei</taxon>
        <taxon>Acanthomorphata</taxon>
        <taxon>Ovalentaria</taxon>
        <taxon>Pomacentridae</taxon>
        <taxon>Amphiprion</taxon>
    </lineage>
</organism>
<evidence type="ECO:0000256" key="17">
    <source>
        <dbReference type="ARBA" id="ARBA00044657"/>
    </source>
</evidence>
<keyword evidence="8" id="KW-0832">Ubl conjugation</keyword>